<dbReference type="Proteomes" id="UP000822142">
    <property type="component" value="Unassembled WGS sequence"/>
</dbReference>
<feature type="domain" description="Sporulation stage II protein D amidase enhancer LytB N-terminal" evidence="2">
    <location>
        <begin position="203"/>
        <end position="292"/>
    </location>
</feature>
<protein>
    <submittedName>
        <fullName evidence="3">SpoIID/LytB domain-containing protein</fullName>
    </submittedName>
</protein>
<reference evidence="3 4" key="1">
    <citation type="journal article" date="2020" name="Cell Host Microbe">
        <title>Functional and Genomic Variation between Human-Derived Isolates of Lachnospiraceae Reveals Inter- and Intra-Species Diversity.</title>
        <authorList>
            <person name="Sorbara M.T."/>
            <person name="Littmann E.R."/>
            <person name="Fontana E."/>
            <person name="Moody T.U."/>
            <person name="Kohout C.E."/>
            <person name="Gjonbalaj M."/>
            <person name="Eaton V."/>
            <person name="Seok R."/>
            <person name="Leiner I.M."/>
            <person name="Pamer E.G."/>
        </authorList>
    </citation>
    <scope>NUCLEOTIDE SEQUENCE [LARGE SCALE GENOMIC DNA]</scope>
    <source>
        <strain evidence="3 4">MSK.15.26</strain>
    </source>
</reference>
<dbReference type="NCBIfam" id="TIGR02669">
    <property type="entry name" value="SpoIID_LytB"/>
    <property type="match status" value="1"/>
</dbReference>
<feature type="compositionally biased region" description="Low complexity" evidence="1">
    <location>
        <begin position="84"/>
        <end position="103"/>
    </location>
</feature>
<accession>A0ABX2ICS9</accession>
<dbReference type="EMBL" id="JAAITA010000016">
    <property type="protein sequence ID" value="NSJ86797.1"/>
    <property type="molecule type" value="Genomic_DNA"/>
</dbReference>
<keyword evidence="4" id="KW-1185">Reference proteome</keyword>
<gene>
    <name evidence="3" type="ORF">G5A70_11570</name>
</gene>
<comment type="caution">
    <text evidence="3">The sequence shown here is derived from an EMBL/GenBank/DDBJ whole genome shotgun (WGS) entry which is preliminary data.</text>
</comment>
<evidence type="ECO:0000313" key="3">
    <source>
        <dbReference type="EMBL" id="NSJ86797.1"/>
    </source>
</evidence>
<dbReference type="InterPro" id="IPR013693">
    <property type="entry name" value="SpoIID/LytB_N"/>
</dbReference>
<sequence>MEKEFPTYIRNMNWKEKLKWKLLIIGAALVGILIVWCAGKAGEKQANAGKEILKEYALRENEWASAGTKFQPEQQAEEEHAQKQQEQTAQEDSQQTQSAAADVQETYGKGPDIKVLLMTSGYQSYFHEQISLKVHGNYELEGAESQQIPDGEILTLDADSPQISDGTLSLKPLEEDSRIELLSIERGQGNPRYRGSLTVYREEKGLRMVNTLPLEEYLCGVVPSEMPASYPEEALKAQAVCARTYASVQMQESKLEDLGAQVDDSVAFQVYQNSPEAESSTKAVENTAGKILLSDGAPICAYYFSTSHGKTSTDEVWEASAPSSYLQSVACSYDAAEPWYKWKVSVAKETVLSNVQKLYPEVKAVEALEIREKGEGDAVLKLAVHTDKGIKECRSEYDIRSLLAPVGATIIRQDGSEARGGTLLPSAYFDLQEQKNTEGVTEGWEISGGGYGHGVGMSQNGAKGMAAQGKNWEEILQYFYKDIEIGNLNQVVK</sequence>
<dbReference type="InterPro" id="IPR013486">
    <property type="entry name" value="SpoIID/LytB"/>
</dbReference>
<evidence type="ECO:0000256" key="1">
    <source>
        <dbReference type="SAM" id="MobiDB-lite"/>
    </source>
</evidence>
<evidence type="ECO:0000313" key="4">
    <source>
        <dbReference type="Proteomes" id="UP000822142"/>
    </source>
</evidence>
<name>A0ABX2ICS9_BLAHA</name>
<evidence type="ECO:0000259" key="2">
    <source>
        <dbReference type="Pfam" id="PF08486"/>
    </source>
</evidence>
<dbReference type="PANTHER" id="PTHR30032">
    <property type="entry name" value="N-ACETYLMURAMOYL-L-ALANINE AMIDASE-RELATED"/>
    <property type="match status" value="1"/>
</dbReference>
<feature type="region of interest" description="Disordered" evidence="1">
    <location>
        <begin position="67"/>
        <end position="103"/>
    </location>
</feature>
<dbReference type="Pfam" id="PF08486">
    <property type="entry name" value="SpoIID"/>
    <property type="match status" value="1"/>
</dbReference>
<organism evidence="3 4">
    <name type="scientific">Blautia hansenii</name>
    <name type="common">Ruminococcus hansenii</name>
    <dbReference type="NCBI Taxonomy" id="1322"/>
    <lineage>
        <taxon>Bacteria</taxon>
        <taxon>Bacillati</taxon>
        <taxon>Bacillota</taxon>
        <taxon>Clostridia</taxon>
        <taxon>Lachnospirales</taxon>
        <taxon>Lachnospiraceae</taxon>
        <taxon>Blautia</taxon>
    </lineage>
</organism>
<dbReference type="InterPro" id="IPR051922">
    <property type="entry name" value="Bact_Sporulation_Assoc"/>
</dbReference>
<proteinExistence type="predicted"/>
<dbReference type="PANTHER" id="PTHR30032:SF4">
    <property type="entry name" value="AMIDASE ENHANCER"/>
    <property type="match status" value="1"/>
</dbReference>